<comment type="subcellular location">
    <subcellularLocation>
        <location evidence="1">Membrane</location>
        <topology evidence="1">Multi-pass membrane protein</topology>
    </subcellularLocation>
</comment>
<keyword evidence="12" id="KW-1185">Reference proteome</keyword>
<evidence type="ECO:0000256" key="3">
    <source>
        <dbReference type="ARBA" id="ARBA00022692"/>
    </source>
</evidence>
<keyword evidence="8" id="KW-0807">Transducer</keyword>
<dbReference type="AlphaFoldDB" id="A0AAV6UJG6"/>
<evidence type="ECO:0000256" key="1">
    <source>
        <dbReference type="ARBA" id="ARBA00004141"/>
    </source>
</evidence>
<comment type="caution">
    <text evidence="11">The sequence shown here is derived from an EMBL/GenBank/DDBJ whole genome shotgun (WGS) entry which is preliminary data.</text>
</comment>
<evidence type="ECO:0000256" key="5">
    <source>
        <dbReference type="ARBA" id="ARBA00023040"/>
    </source>
</evidence>
<keyword evidence="7" id="KW-0675">Receptor</keyword>
<organism evidence="11 12">
    <name type="scientific">Oedothorax gibbosus</name>
    <dbReference type="NCBI Taxonomy" id="931172"/>
    <lineage>
        <taxon>Eukaryota</taxon>
        <taxon>Metazoa</taxon>
        <taxon>Ecdysozoa</taxon>
        <taxon>Arthropoda</taxon>
        <taxon>Chelicerata</taxon>
        <taxon>Arachnida</taxon>
        <taxon>Araneae</taxon>
        <taxon>Araneomorphae</taxon>
        <taxon>Entelegynae</taxon>
        <taxon>Araneoidea</taxon>
        <taxon>Linyphiidae</taxon>
        <taxon>Erigoninae</taxon>
        <taxon>Oedothorax</taxon>
    </lineage>
</organism>
<dbReference type="PROSITE" id="PS50262">
    <property type="entry name" value="G_PROTEIN_RECEP_F1_2"/>
    <property type="match status" value="1"/>
</dbReference>
<feature type="domain" description="G-protein coupled receptors family 1 profile" evidence="10">
    <location>
        <begin position="1"/>
        <end position="57"/>
    </location>
</feature>
<evidence type="ECO:0000256" key="2">
    <source>
        <dbReference type="ARBA" id="ARBA00010663"/>
    </source>
</evidence>
<evidence type="ECO:0000256" key="7">
    <source>
        <dbReference type="ARBA" id="ARBA00023170"/>
    </source>
</evidence>
<evidence type="ECO:0000313" key="12">
    <source>
        <dbReference type="Proteomes" id="UP000827092"/>
    </source>
</evidence>
<keyword evidence="5" id="KW-0297">G-protein coupled receptor</keyword>
<dbReference type="PANTHER" id="PTHR24235:SF29">
    <property type="entry name" value="GH23382P"/>
    <property type="match status" value="1"/>
</dbReference>
<evidence type="ECO:0000256" key="6">
    <source>
        <dbReference type="ARBA" id="ARBA00023136"/>
    </source>
</evidence>
<dbReference type="EMBL" id="JAFNEN010000405">
    <property type="protein sequence ID" value="KAG8183776.1"/>
    <property type="molecule type" value="Genomic_DNA"/>
</dbReference>
<gene>
    <name evidence="11" type="ORF">JTE90_001672</name>
</gene>
<evidence type="ECO:0000256" key="8">
    <source>
        <dbReference type="ARBA" id="ARBA00023224"/>
    </source>
</evidence>
<dbReference type="InterPro" id="IPR017452">
    <property type="entry name" value="GPCR_Rhodpsn_7TM"/>
</dbReference>
<feature type="chain" id="PRO_5043372457" description="G-protein coupled receptors family 1 profile domain-containing protein" evidence="9">
    <location>
        <begin position="24"/>
        <end position="67"/>
    </location>
</feature>
<proteinExistence type="inferred from homology"/>
<keyword evidence="4" id="KW-1133">Transmembrane helix</keyword>
<sequence length="67" mass="7958">MLSIVVALFAVCWLPFQTYNVLQQLVPKINEYKYINVIWFCAHWLAMSNSCYNPFIYAIYNAVENKF</sequence>
<dbReference type="PANTHER" id="PTHR24235">
    <property type="entry name" value="NEUROPEPTIDE Y RECEPTOR"/>
    <property type="match status" value="1"/>
</dbReference>
<name>A0AAV6UJG6_9ARAC</name>
<dbReference type="GO" id="GO:0004930">
    <property type="term" value="F:G protein-coupled receptor activity"/>
    <property type="evidence" value="ECO:0007669"/>
    <property type="project" value="UniProtKB-KW"/>
</dbReference>
<dbReference type="Proteomes" id="UP000827092">
    <property type="component" value="Unassembled WGS sequence"/>
</dbReference>
<dbReference type="InterPro" id="IPR000276">
    <property type="entry name" value="GPCR_Rhodpsn"/>
</dbReference>
<accession>A0AAV6UJG6</accession>
<keyword evidence="6" id="KW-0472">Membrane</keyword>
<comment type="similarity">
    <text evidence="2">Belongs to the G-protein coupled receptor 1 family.</text>
</comment>
<dbReference type="GO" id="GO:0016020">
    <property type="term" value="C:membrane"/>
    <property type="evidence" value="ECO:0007669"/>
    <property type="project" value="UniProtKB-SubCell"/>
</dbReference>
<evidence type="ECO:0000256" key="4">
    <source>
        <dbReference type="ARBA" id="ARBA00022989"/>
    </source>
</evidence>
<evidence type="ECO:0000259" key="10">
    <source>
        <dbReference type="PROSITE" id="PS50262"/>
    </source>
</evidence>
<evidence type="ECO:0000313" key="11">
    <source>
        <dbReference type="EMBL" id="KAG8183776.1"/>
    </source>
</evidence>
<feature type="signal peptide" evidence="9">
    <location>
        <begin position="1"/>
        <end position="23"/>
    </location>
</feature>
<keyword evidence="9" id="KW-0732">Signal</keyword>
<evidence type="ECO:0000256" key="9">
    <source>
        <dbReference type="SAM" id="SignalP"/>
    </source>
</evidence>
<dbReference type="SUPFAM" id="SSF81321">
    <property type="entry name" value="Family A G protein-coupled receptor-like"/>
    <property type="match status" value="1"/>
</dbReference>
<dbReference type="Pfam" id="PF00001">
    <property type="entry name" value="7tm_1"/>
    <property type="match status" value="1"/>
</dbReference>
<reference evidence="11 12" key="1">
    <citation type="journal article" date="2022" name="Nat. Ecol. Evol.">
        <title>A masculinizing supergene underlies an exaggerated male reproductive morph in a spider.</title>
        <authorList>
            <person name="Hendrickx F."/>
            <person name="De Corte Z."/>
            <person name="Sonet G."/>
            <person name="Van Belleghem S.M."/>
            <person name="Kostlbacher S."/>
            <person name="Vangestel C."/>
        </authorList>
    </citation>
    <scope>NUCLEOTIDE SEQUENCE [LARGE SCALE GENOMIC DNA]</scope>
    <source>
        <strain evidence="11">W744_W776</strain>
    </source>
</reference>
<keyword evidence="3" id="KW-0812">Transmembrane</keyword>
<protein>
    <recommendedName>
        <fullName evidence="10">G-protein coupled receptors family 1 profile domain-containing protein</fullName>
    </recommendedName>
</protein>
<dbReference type="Gene3D" id="1.20.1070.10">
    <property type="entry name" value="Rhodopsin 7-helix transmembrane proteins"/>
    <property type="match status" value="1"/>
</dbReference>